<dbReference type="AlphaFoldDB" id="A0A415DKL1"/>
<organism evidence="1 2">
    <name type="scientific">Phocaeicola vulgatus</name>
    <name type="common">Bacteroides vulgatus</name>
    <dbReference type="NCBI Taxonomy" id="821"/>
    <lineage>
        <taxon>Bacteria</taxon>
        <taxon>Pseudomonadati</taxon>
        <taxon>Bacteroidota</taxon>
        <taxon>Bacteroidia</taxon>
        <taxon>Bacteroidales</taxon>
        <taxon>Bacteroidaceae</taxon>
        <taxon>Phocaeicola</taxon>
    </lineage>
</organism>
<dbReference type="RefSeq" id="WP_118327624.1">
    <property type="nucleotide sequence ID" value="NZ_QRMN01000012.1"/>
</dbReference>
<reference evidence="1 2" key="1">
    <citation type="submission" date="2018-08" db="EMBL/GenBank/DDBJ databases">
        <title>A genome reference for cultivated species of the human gut microbiota.</title>
        <authorList>
            <person name="Zou Y."/>
            <person name="Xue W."/>
            <person name="Luo G."/>
        </authorList>
    </citation>
    <scope>NUCLEOTIDE SEQUENCE [LARGE SCALE GENOMIC DNA]</scope>
    <source>
        <strain evidence="1 2">AM09-18</strain>
    </source>
</reference>
<evidence type="ECO:0000313" key="2">
    <source>
        <dbReference type="Proteomes" id="UP000283958"/>
    </source>
</evidence>
<gene>
    <name evidence="1" type="ORF">DW105_07110</name>
</gene>
<dbReference type="EMBL" id="QRMN01000012">
    <property type="protein sequence ID" value="RHJ78336.1"/>
    <property type="molecule type" value="Genomic_DNA"/>
</dbReference>
<sequence length="252" mass="29454">MIEQLNIQAKESILSEDKAGTFMTSLDVIQKVMNVPMCALTSLLRANGYDNIDDTSSLCIDEERLEIFAEAYVRKIRSYFLGSLRNISNLTSKELSNFKQFNELFKNKDLQREPSKWSDIDVEHLIEAFKEKVKKETPKLSAYDSLFEHVVVSRITKSLKEIKGYFDISKISDILLSITPIYKWNSNNENFKVEEQTLEEIVHSYYYVAKSTYVKQKWHINFLIRNIYIAARYHIYSSDSDDEFYNETLAIA</sequence>
<proteinExistence type="predicted"/>
<accession>A0A415DKL1</accession>
<protein>
    <submittedName>
        <fullName evidence="1">Uncharacterized protein</fullName>
    </submittedName>
</protein>
<name>A0A415DKL1_PHOVU</name>
<dbReference type="Proteomes" id="UP000283958">
    <property type="component" value="Unassembled WGS sequence"/>
</dbReference>
<comment type="caution">
    <text evidence="1">The sequence shown here is derived from an EMBL/GenBank/DDBJ whole genome shotgun (WGS) entry which is preliminary data.</text>
</comment>
<evidence type="ECO:0000313" key="1">
    <source>
        <dbReference type="EMBL" id="RHJ78336.1"/>
    </source>
</evidence>